<keyword evidence="10" id="KW-1185">Reference proteome</keyword>
<keyword evidence="3" id="KW-1003">Cell membrane</keyword>
<protein>
    <submittedName>
        <fullName evidence="9">DMT family transporter</fullName>
    </submittedName>
</protein>
<feature type="transmembrane region" description="Helical" evidence="7">
    <location>
        <begin position="191"/>
        <end position="213"/>
    </location>
</feature>
<feature type="transmembrane region" description="Helical" evidence="7">
    <location>
        <begin position="123"/>
        <end position="146"/>
    </location>
</feature>
<reference evidence="9 10" key="1">
    <citation type="submission" date="2024-04" db="EMBL/GenBank/DDBJ databases">
        <title>Isolation of an actinomycete strain from pig manure.</title>
        <authorList>
            <person name="Gong T."/>
            <person name="Yu Z."/>
            <person name="An M."/>
            <person name="Wei C."/>
            <person name="Yang W."/>
            <person name="Liu L."/>
        </authorList>
    </citation>
    <scope>NUCLEOTIDE SEQUENCE [LARGE SCALE GENOMIC DNA]</scope>
    <source>
        <strain evidence="9 10">ZF39</strain>
    </source>
</reference>
<dbReference type="Pfam" id="PF00892">
    <property type="entry name" value="EamA"/>
    <property type="match status" value="2"/>
</dbReference>
<dbReference type="InterPro" id="IPR037185">
    <property type="entry name" value="EmrE-like"/>
</dbReference>
<evidence type="ECO:0000256" key="3">
    <source>
        <dbReference type="ARBA" id="ARBA00022475"/>
    </source>
</evidence>
<proteinExistence type="inferred from homology"/>
<feature type="domain" description="EamA" evidence="8">
    <location>
        <begin position="8"/>
        <end position="137"/>
    </location>
</feature>
<dbReference type="PROSITE" id="PS51257">
    <property type="entry name" value="PROKAR_LIPOPROTEIN"/>
    <property type="match status" value="1"/>
</dbReference>
<dbReference type="InterPro" id="IPR000620">
    <property type="entry name" value="EamA_dom"/>
</dbReference>
<dbReference type="Proteomes" id="UP001442841">
    <property type="component" value="Chromosome"/>
</dbReference>
<evidence type="ECO:0000313" key="9">
    <source>
        <dbReference type="EMBL" id="XAN09056.1"/>
    </source>
</evidence>
<evidence type="ECO:0000256" key="5">
    <source>
        <dbReference type="ARBA" id="ARBA00022989"/>
    </source>
</evidence>
<comment type="similarity">
    <text evidence="2">Belongs to the EamA transporter family.</text>
</comment>
<dbReference type="SUPFAM" id="SSF103481">
    <property type="entry name" value="Multidrug resistance efflux transporter EmrE"/>
    <property type="match status" value="2"/>
</dbReference>
<dbReference type="PANTHER" id="PTHR42920">
    <property type="entry name" value="OS03G0707200 PROTEIN-RELATED"/>
    <property type="match status" value="1"/>
</dbReference>
<keyword evidence="6 7" id="KW-0472">Membrane</keyword>
<evidence type="ECO:0000256" key="4">
    <source>
        <dbReference type="ARBA" id="ARBA00022692"/>
    </source>
</evidence>
<evidence type="ECO:0000313" key="10">
    <source>
        <dbReference type="Proteomes" id="UP001442841"/>
    </source>
</evidence>
<evidence type="ECO:0000256" key="2">
    <source>
        <dbReference type="ARBA" id="ARBA00007362"/>
    </source>
</evidence>
<evidence type="ECO:0000259" key="8">
    <source>
        <dbReference type="Pfam" id="PF00892"/>
    </source>
</evidence>
<evidence type="ECO:0000256" key="1">
    <source>
        <dbReference type="ARBA" id="ARBA00004651"/>
    </source>
</evidence>
<dbReference type="InterPro" id="IPR051258">
    <property type="entry name" value="Diverse_Substrate_Transporter"/>
</dbReference>
<evidence type="ECO:0000256" key="6">
    <source>
        <dbReference type="ARBA" id="ARBA00023136"/>
    </source>
</evidence>
<dbReference type="PANTHER" id="PTHR42920:SF5">
    <property type="entry name" value="EAMA DOMAIN-CONTAINING PROTEIN"/>
    <property type="match status" value="1"/>
</dbReference>
<evidence type="ECO:0000256" key="7">
    <source>
        <dbReference type="SAM" id="Phobius"/>
    </source>
</evidence>
<gene>
    <name evidence="9" type="ORF">AADG42_17630</name>
</gene>
<feature type="transmembrane region" description="Helical" evidence="7">
    <location>
        <begin position="158"/>
        <end position="179"/>
    </location>
</feature>
<feature type="transmembrane region" description="Helical" evidence="7">
    <location>
        <begin position="66"/>
        <end position="84"/>
    </location>
</feature>
<feature type="transmembrane region" description="Helical" evidence="7">
    <location>
        <begin position="12"/>
        <end position="31"/>
    </location>
</feature>
<feature type="transmembrane region" description="Helical" evidence="7">
    <location>
        <begin position="90"/>
        <end position="111"/>
    </location>
</feature>
<keyword evidence="4 7" id="KW-0812">Transmembrane</keyword>
<dbReference type="EMBL" id="CP154795">
    <property type="protein sequence ID" value="XAN09056.1"/>
    <property type="molecule type" value="Genomic_DNA"/>
</dbReference>
<feature type="transmembrane region" description="Helical" evidence="7">
    <location>
        <begin position="281"/>
        <end position="301"/>
    </location>
</feature>
<organism evidence="9 10">
    <name type="scientific">Ammonicoccus fulvus</name>
    <dbReference type="NCBI Taxonomy" id="3138240"/>
    <lineage>
        <taxon>Bacteria</taxon>
        <taxon>Bacillati</taxon>
        <taxon>Actinomycetota</taxon>
        <taxon>Actinomycetes</taxon>
        <taxon>Propionibacteriales</taxon>
        <taxon>Propionibacteriaceae</taxon>
        <taxon>Ammonicoccus</taxon>
    </lineage>
</organism>
<feature type="domain" description="EamA" evidence="8">
    <location>
        <begin position="161"/>
        <end position="298"/>
    </location>
</feature>
<dbReference type="RefSeq" id="WP_425310492.1">
    <property type="nucleotide sequence ID" value="NZ_CP154795.1"/>
</dbReference>
<feature type="transmembrane region" description="Helical" evidence="7">
    <location>
        <begin position="37"/>
        <end position="54"/>
    </location>
</feature>
<accession>A0ABZ3FSJ2</accession>
<name>A0ABZ3FSJ2_9ACTN</name>
<feature type="transmembrane region" description="Helical" evidence="7">
    <location>
        <begin position="256"/>
        <end position="275"/>
    </location>
</feature>
<feature type="transmembrane region" description="Helical" evidence="7">
    <location>
        <begin position="225"/>
        <end position="244"/>
    </location>
</feature>
<comment type="subcellular location">
    <subcellularLocation>
        <location evidence="1">Cell membrane</location>
        <topology evidence="1">Multi-pass membrane protein</topology>
    </subcellularLocation>
</comment>
<sequence length="307" mass="31620">MSTQPLRAYGLVLAGAACLSFSAIVVKIAGVDAATTAFLRCAIAVVVLLPMAWAEVRREGRLAARGWWFAAAAGAALGVDYILWTESIFRVGAGIATVLINVQVLVLPLLALIVEREPIGRRFLWALPAMLIGIGLVGGLAAGAAGGRSGSAPAGSNAYVFGVVAGVVAGVCYGIYLYLSRRAGKLQPRLTVTQLCVATAAASASSALLSPLGSGLHLGRLTWQQWALMVVLAVVGQVISWLLIHRGSAGLLPRQTAALLLVQPVIALVLAAAILAERPAVSQWLGVALVLAAVAVANRVVSLGRRA</sequence>
<keyword evidence="5 7" id="KW-1133">Transmembrane helix</keyword>